<evidence type="ECO:0000313" key="3">
    <source>
        <dbReference type="Proteomes" id="UP000077248"/>
    </source>
</evidence>
<organism evidence="2 3">
    <name type="scientific">Alternaria alternata</name>
    <name type="common">Alternaria rot fungus</name>
    <name type="synonym">Torula alternata</name>
    <dbReference type="NCBI Taxonomy" id="5599"/>
    <lineage>
        <taxon>Eukaryota</taxon>
        <taxon>Fungi</taxon>
        <taxon>Dikarya</taxon>
        <taxon>Ascomycota</taxon>
        <taxon>Pezizomycotina</taxon>
        <taxon>Dothideomycetes</taxon>
        <taxon>Pleosporomycetidae</taxon>
        <taxon>Pleosporales</taxon>
        <taxon>Pleosporineae</taxon>
        <taxon>Pleosporaceae</taxon>
        <taxon>Alternaria</taxon>
        <taxon>Alternaria sect. Alternaria</taxon>
        <taxon>Alternaria alternata complex</taxon>
    </lineage>
</organism>
<dbReference type="VEuPathDB" id="FungiDB:CC77DRAFT_159497"/>
<evidence type="ECO:0000313" key="2">
    <source>
        <dbReference type="EMBL" id="OAG19329.1"/>
    </source>
</evidence>
<proteinExistence type="predicted"/>
<feature type="transmembrane region" description="Helical" evidence="1">
    <location>
        <begin position="31"/>
        <end position="52"/>
    </location>
</feature>
<gene>
    <name evidence="2" type="ORF">CC77DRAFT_159497</name>
</gene>
<dbReference type="Proteomes" id="UP000077248">
    <property type="component" value="Unassembled WGS sequence"/>
</dbReference>
<accession>A0A177DKE5</accession>
<dbReference type="GeneID" id="29115942"/>
<dbReference type="KEGG" id="aalt:CC77DRAFT_159497"/>
<dbReference type="AlphaFoldDB" id="A0A177DKE5"/>
<reference evidence="2 3" key="1">
    <citation type="submission" date="2016-05" db="EMBL/GenBank/DDBJ databases">
        <title>Comparative analysis of secretome profiles of manganese(II)-oxidizing ascomycete fungi.</title>
        <authorList>
            <consortium name="DOE Joint Genome Institute"/>
            <person name="Zeiner C.A."/>
            <person name="Purvine S.O."/>
            <person name="Zink E.M."/>
            <person name="Wu S."/>
            <person name="Pasa-Tolic L."/>
            <person name="Chaput D.L."/>
            <person name="Haridas S."/>
            <person name="Grigoriev I.V."/>
            <person name="Santelli C.M."/>
            <person name="Hansel C.M."/>
        </authorList>
    </citation>
    <scope>NUCLEOTIDE SEQUENCE [LARGE SCALE GENOMIC DNA]</scope>
    <source>
        <strain evidence="2 3">SRC1lrK2f</strain>
    </source>
</reference>
<keyword evidence="1" id="KW-0812">Transmembrane</keyword>
<protein>
    <submittedName>
        <fullName evidence="2">Uncharacterized protein</fullName>
    </submittedName>
</protein>
<keyword evidence="3" id="KW-1185">Reference proteome</keyword>
<keyword evidence="1" id="KW-1133">Transmembrane helix</keyword>
<sequence length="97" mass="10929">MLLLSSLPNTRPWSRNATGTVDFNSMFVCEILPESVLVLAVVCVIVLVGDMVKETVQRSRQDRRRILANQAELGDILEQLCLAHVLYRSDPRFACLL</sequence>
<dbReference type="EMBL" id="KV441481">
    <property type="protein sequence ID" value="OAG19329.1"/>
    <property type="molecule type" value="Genomic_DNA"/>
</dbReference>
<dbReference type="RefSeq" id="XP_018384750.1">
    <property type="nucleotide sequence ID" value="XM_018530348.1"/>
</dbReference>
<evidence type="ECO:0000256" key="1">
    <source>
        <dbReference type="SAM" id="Phobius"/>
    </source>
</evidence>
<keyword evidence="1" id="KW-0472">Membrane</keyword>
<name>A0A177DKE5_ALTAL</name>